<dbReference type="AlphaFoldDB" id="A0A0A1UW08"/>
<name>A0A0A1UW08_9HYPO</name>
<dbReference type="EMBL" id="JELW01000007">
    <property type="protein sequence ID" value="EXV01526.1"/>
    <property type="molecule type" value="Genomic_DNA"/>
</dbReference>
<keyword evidence="1" id="KW-0732">Signal</keyword>
<sequence length="211" mass="22801">MIPTAFIVLCLLSLFAEASPVSRGESPVDSAVVVFAILQDSPIHHGLFAANGSAIWIGKDTASYCPPVVEERGECPKGKDTSFWVNDRCGMNVVVPGGQQAYVAPDGRISYTAPHSAYIPPGSITTGFHLLPTEFDGFWEFVIDSHELLACPETPGQGPWQVIVADENSSVPGRDLTDCLKFEAFAKAVKDPVWEYLSTLGPESIVVQEYL</sequence>
<reference evidence="2 3" key="1">
    <citation type="submission" date="2014-02" db="EMBL/GenBank/DDBJ databases">
        <title>The genome sequence of the entomopathogenic fungus Metarhizium robertsii ARSEF 2575.</title>
        <authorList>
            <person name="Giuliano Garisto Donzelli B."/>
            <person name="Roe B.A."/>
            <person name="Macmil S.L."/>
            <person name="Krasnoff S.B."/>
            <person name="Gibson D.M."/>
        </authorList>
    </citation>
    <scope>NUCLEOTIDE SEQUENCE [LARGE SCALE GENOMIC DNA]</scope>
    <source>
        <strain evidence="2 3">ARSEF 2575</strain>
    </source>
</reference>
<evidence type="ECO:0000256" key="1">
    <source>
        <dbReference type="SAM" id="SignalP"/>
    </source>
</evidence>
<evidence type="ECO:0000313" key="2">
    <source>
        <dbReference type="EMBL" id="EXV01526.1"/>
    </source>
</evidence>
<proteinExistence type="predicted"/>
<gene>
    <name evidence="2" type="ORF">X797_005042</name>
</gene>
<dbReference type="HOGENOM" id="CLU_078556_0_1_1"/>
<dbReference type="Proteomes" id="UP000030151">
    <property type="component" value="Unassembled WGS sequence"/>
</dbReference>
<accession>A0A0A1UW08</accession>
<comment type="caution">
    <text evidence="2">The sequence shown here is derived from an EMBL/GenBank/DDBJ whole genome shotgun (WGS) entry which is preliminary data.</text>
</comment>
<protein>
    <recommendedName>
        <fullName evidence="4">IgE-binding protein</fullName>
    </recommendedName>
</protein>
<dbReference type="InterPro" id="IPR052820">
    <property type="entry name" value="PhiA_domain"/>
</dbReference>
<feature type="chain" id="PRO_5001981168" description="IgE-binding protein" evidence="1">
    <location>
        <begin position="19"/>
        <end position="211"/>
    </location>
</feature>
<feature type="signal peptide" evidence="1">
    <location>
        <begin position="1"/>
        <end position="18"/>
    </location>
</feature>
<evidence type="ECO:0008006" key="4">
    <source>
        <dbReference type="Google" id="ProtNLM"/>
    </source>
</evidence>
<dbReference type="OrthoDB" id="5430620at2759"/>
<dbReference type="eggNOG" id="ENOG502S6B1">
    <property type="taxonomic scope" value="Eukaryota"/>
</dbReference>
<organism evidence="2 3">
    <name type="scientific">Metarhizium robertsii</name>
    <dbReference type="NCBI Taxonomy" id="568076"/>
    <lineage>
        <taxon>Eukaryota</taxon>
        <taxon>Fungi</taxon>
        <taxon>Dikarya</taxon>
        <taxon>Ascomycota</taxon>
        <taxon>Pezizomycotina</taxon>
        <taxon>Sordariomycetes</taxon>
        <taxon>Hypocreomycetidae</taxon>
        <taxon>Hypocreales</taxon>
        <taxon>Clavicipitaceae</taxon>
        <taxon>Metarhizium</taxon>
    </lineage>
</organism>
<dbReference type="PANTHER" id="PTHR42047:SF1">
    <property type="entry name" value="PROTEIN, PUTATIVE (AFU_ORTHOLOGUE AFUA_6G03560)-RELATED"/>
    <property type="match status" value="1"/>
</dbReference>
<evidence type="ECO:0000313" key="3">
    <source>
        <dbReference type="Proteomes" id="UP000030151"/>
    </source>
</evidence>
<dbReference type="PANTHER" id="PTHR42047">
    <property type="entry name" value="PROTEIN, PUTATIVE (AFU_ORTHOLOGUE AFUA_6G03560)-RELATED"/>
    <property type="match status" value="1"/>
</dbReference>